<protein>
    <submittedName>
        <fullName evidence="2">Uncharacterized protein</fullName>
    </submittedName>
</protein>
<organism evidence="2 3">
    <name type="scientific">Enterocloster bolteae 90B8</name>
    <dbReference type="NCBI Taxonomy" id="997897"/>
    <lineage>
        <taxon>Bacteria</taxon>
        <taxon>Bacillati</taxon>
        <taxon>Bacillota</taxon>
        <taxon>Clostridia</taxon>
        <taxon>Lachnospirales</taxon>
        <taxon>Lachnospiraceae</taxon>
        <taxon>Enterocloster</taxon>
    </lineage>
</organism>
<evidence type="ECO:0000256" key="1">
    <source>
        <dbReference type="SAM" id="Coils"/>
    </source>
</evidence>
<proteinExistence type="predicted"/>
<dbReference type="RefSeq" id="WP_002571519.1">
    <property type="nucleotide sequence ID" value="NZ_KB851149.1"/>
</dbReference>
<gene>
    <name evidence="2" type="ORF">HMPREF1097_01248</name>
</gene>
<sequence length="94" mass="11196">MKQTTRELCEETIAARVECLVNEWHRNKRREELKADDYLNERMQQALSELTQEQKEAVETCIDEMLERNGICETFLYEAGIRDGIRLMKMIQDI</sequence>
<feature type="coiled-coil region" evidence="1">
    <location>
        <begin position="21"/>
        <end position="60"/>
    </location>
</feature>
<dbReference type="AlphaFoldDB" id="R0BC60"/>
<dbReference type="PATRIC" id="fig|997897.5.peg.1329"/>
<accession>R0BC60</accession>
<name>R0BC60_9FIRM</name>
<reference evidence="2 3" key="1">
    <citation type="submission" date="2013-01" db="EMBL/GenBank/DDBJ databases">
        <title>The Genome Sequence of Clostridium bolteae 90B8.</title>
        <authorList>
            <consortium name="The Broad Institute Genome Sequencing Platform"/>
            <person name="Earl A."/>
            <person name="Ward D."/>
            <person name="Feldgarden M."/>
            <person name="Gevers D."/>
            <person name="Courvalin P."/>
            <person name="Lambert T."/>
            <person name="Walker B."/>
            <person name="Young S.K."/>
            <person name="Zeng Q."/>
            <person name="Gargeya S."/>
            <person name="Fitzgerald M."/>
            <person name="Haas B."/>
            <person name="Abouelleil A."/>
            <person name="Alvarado L."/>
            <person name="Arachchi H.M."/>
            <person name="Berlin A.M."/>
            <person name="Chapman S.B."/>
            <person name="Dewar J."/>
            <person name="Goldberg J."/>
            <person name="Griggs A."/>
            <person name="Gujja S."/>
            <person name="Hansen M."/>
            <person name="Howarth C."/>
            <person name="Imamovic A."/>
            <person name="Larimer J."/>
            <person name="McCowan C."/>
            <person name="Murphy C."/>
            <person name="Neiman D."/>
            <person name="Pearson M."/>
            <person name="Priest M."/>
            <person name="Roberts A."/>
            <person name="Saif S."/>
            <person name="Shea T."/>
            <person name="Sisk P."/>
            <person name="Sykes S."/>
            <person name="Wortman J."/>
            <person name="Nusbaum C."/>
            <person name="Birren B."/>
        </authorList>
    </citation>
    <scope>NUCLEOTIDE SEQUENCE [LARGE SCALE GENOMIC DNA]</scope>
    <source>
        <strain evidence="2 3">90B8</strain>
    </source>
</reference>
<dbReference type="EMBL" id="AGYG01000009">
    <property type="protein sequence ID" value="ENZ41872.1"/>
    <property type="molecule type" value="Genomic_DNA"/>
</dbReference>
<evidence type="ECO:0000313" key="3">
    <source>
        <dbReference type="Proteomes" id="UP000013041"/>
    </source>
</evidence>
<comment type="caution">
    <text evidence="2">The sequence shown here is derived from an EMBL/GenBank/DDBJ whole genome shotgun (WGS) entry which is preliminary data.</text>
</comment>
<keyword evidence="1" id="KW-0175">Coiled coil</keyword>
<dbReference type="Proteomes" id="UP000013041">
    <property type="component" value="Unassembled WGS sequence"/>
</dbReference>
<evidence type="ECO:0000313" key="2">
    <source>
        <dbReference type="EMBL" id="ENZ41872.1"/>
    </source>
</evidence>
<dbReference type="HOGENOM" id="CLU_2381073_0_0_9"/>